<dbReference type="GO" id="GO:0016798">
    <property type="term" value="F:hydrolase activity, acting on glycosyl bonds"/>
    <property type="evidence" value="ECO:0007669"/>
    <property type="project" value="UniProtKB-KW"/>
</dbReference>
<evidence type="ECO:0000256" key="1">
    <source>
        <dbReference type="SAM" id="MobiDB-lite"/>
    </source>
</evidence>
<feature type="region of interest" description="Disordered" evidence="1">
    <location>
        <begin position="38"/>
        <end position="69"/>
    </location>
</feature>
<keyword evidence="5" id="KW-1185">Reference proteome</keyword>
<sequence>MLGPPGVAAADPRGPGAANDPAADVAAGALDASSYAPLSAPLPAAGATDAADPAPDPTAPGPTAPGAATADQVTVSESSERVAPGVDVSTVRTVDAQGWQRSNVLSIDLGEGARIGYLDPGWVAATAPVSEMADAAGAVAAVNGGYFDINNSGAPLGGGVRDGEVVLSPQQGWELSATFDASGVGRVQDLLFSGTATLPSGDVALDALNSAALGTGEIGGYTALWGDHPRTRPVGAADEVTEVLVVDGRVEAISDTPGEGDIPGGATVLLGREDGAATLAGLAEGDPVDVAFTAATEDGDGVRTAVGGRHLLVADGVVQEVEAVSRAARTAIGFSADGRRVIIVTADGAATGSRAATLPEMGERLVAEGAEVGLELDGGGSSTLVARPPGEASVGVRNVPNDGEERPVPNGLAVYAPESSGRAHAFRVATAIDPALAPTASPVPGGRPDRVFSGLTRVLTATAHDEAFAPVTDPPRPRWSATRGEVDGGVFRAGRPGTATVTARSGRVTGDVELHVLGEAARLAADTSGVNLTGDGATGAFGIVGYDEHGNSAPIEPADVTLEYDTALLDIAPGDDGRFTATARADSGAAVVTARVGDLTAPVGVTVGVERHEAAGFDDAADWRADSARGTAAVAPADGRTGPGLRLSYDFTLSTGTRTAYAYPPAPLGVPGRTRAVGISVYGAGQGEWTAFTVVDATGRAHSIYGPHIDWSGWREIEIPVPEALPQPVTVSRFYTIETSADRSYTGEVVLDDLYLLSAPALDVPPGAPVRDDVVVTDGGLGGADWRFAVMSDAQFVAADPDSALVEGARRTLREIRAARPDFLIIAGDFVDEASDADFALARRILDEELEGELPFHYVPGNHEVMGASIDGFTEHFGDPYTTFDHEGTRFITLDSSMGTLRGGSAGQIPYLRDRLDAARDDPAVDSVAVVAHHPPRDPLPAQNSRLADRNEAALIEDWLADFQHDTGKGAVFVGGHVGAFSASSVDGVPYLVNGNAAKSPGGGTDEGGFSGWTLLGVDRISEREQRRAAARPYEGGPDWIAAQIRPHVDDLRIVAPERLAVGETADIGAELTQADRTVAVAYPVGADWSGGDGVHIGPVDGDHPRRALAVFDPGTGELAALRTGEITLSVEVNGVTAEVQVDLVP</sequence>
<feature type="compositionally biased region" description="Pro residues" evidence="1">
    <location>
        <begin position="54"/>
        <end position="63"/>
    </location>
</feature>
<evidence type="ECO:0000259" key="2">
    <source>
        <dbReference type="Pfam" id="PF00149"/>
    </source>
</evidence>
<dbReference type="Proteomes" id="UP001595923">
    <property type="component" value="Unassembled WGS sequence"/>
</dbReference>
<keyword evidence="4" id="KW-0326">Glycosidase</keyword>
<dbReference type="InterPro" id="IPR029052">
    <property type="entry name" value="Metallo-depent_PP-like"/>
</dbReference>
<dbReference type="PANTHER" id="PTHR40446:SF2">
    <property type="entry name" value="N-ACETYLGLUCOSAMINE-1-PHOSPHODIESTER ALPHA-N-ACETYLGLUCOSAMINIDASE"/>
    <property type="match status" value="1"/>
</dbReference>
<protein>
    <submittedName>
        <fullName evidence="4">Phosphodiester glycosidase family protein</fullName>
    </submittedName>
</protein>
<keyword evidence="4" id="KW-0378">Hydrolase</keyword>
<dbReference type="InterPro" id="IPR018711">
    <property type="entry name" value="NAGPA"/>
</dbReference>
<proteinExistence type="predicted"/>
<dbReference type="InterPro" id="IPR004843">
    <property type="entry name" value="Calcineurin-like_PHP"/>
</dbReference>
<comment type="caution">
    <text evidence="4">The sequence shown here is derived from an EMBL/GenBank/DDBJ whole genome shotgun (WGS) entry which is preliminary data.</text>
</comment>
<gene>
    <name evidence="4" type="ORF">ACFO4E_20875</name>
</gene>
<dbReference type="PANTHER" id="PTHR40446">
    <property type="entry name" value="N-ACETYLGLUCOSAMINE-1-PHOSPHODIESTER ALPHA-N-ACETYLGLUCOSAMINIDASE"/>
    <property type="match status" value="1"/>
</dbReference>
<dbReference type="SUPFAM" id="SSF56300">
    <property type="entry name" value="Metallo-dependent phosphatases"/>
    <property type="match status" value="1"/>
</dbReference>
<evidence type="ECO:0000313" key="4">
    <source>
        <dbReference type="EMBL" id="MFC4564324.1"/>
    </source>
</evidence>
<dbReference type="Gene3D" id="3.60.21.10">
    <property type="match status" value="1"/>
</dbReference>
<dbReference type="Pfam" id="PF00149">
    <property type="entry name" value="Metallophos"/>
    <property type="match status" value="1"/>
</dbReference>
<dbReference type="RefSeq" id="WP_378577330.1">
    <property type="nucleotide sequence ID" value="NZ_JBHSFQ010000023.1"/>
</dbReference>
<evidence type="ECO:0000313" key="5">
    <source>
        <dbReference type="Proteomes" id="UP001595923"/>
    </source>
</evidence>
<feature type="region of interest" description="Disordered" evidence="1">
    <location>
        <begin position="1"/>
        <end position="22"/>
    </location>
</feature>
<feature type="region of interest" description="Disordered" evidence="1">
    <location>
        <begin position="468"/>
        <end position="495"/>
    </location>
</feature>
<feature type="compositionally biased region" description="Low complexity" evidence="1">
    <location>
        <begin position="38"/>
        <end position="53"/>
    </location>
</feature>
<organism evidence="4 5">
    <name type="scientific">Nocardiopsis mangrovi</name>
    <dbReference type="NCBI Taxonomy" id="1179818"/>
    <lineage>
        <taxon>Bacteria</taxon>
        <taxon>Bacillati</taxon>
        <taxon>Actinomycetota</taxon>
        <taxon>Actinomycetes</taxon>
        <taxon>Streptosporangiales</taxon>
        <taxon>Nocardiopsidaceae</taxon>
        <taxon>Nocardiopsis</taxon>
    </lineage>
</organism>
<feature type="domain" description="Calcineurin-like phosphoesterase" evidence="2">
    <location>
        <begin position="787"/>
        <end position="977"/>
    </location>
</feature>
<reference evidence="5" key="1">
    <citation type="journal article" date="2019" name="Int. J. Syst. Evol. Microbiol.">
        <title>The Global Catalogue of Microorganisms (GCM) 10K type strain sequencing project: providing services to taxonomists for standard genome sequencing and annotation.</title>
        <authorList>
            <consortium name="The Broad Institute Genomics Platform"/>
            <consortium name="The Broad Institute Genome Sequencing Center for Infectious Disease"/>
            <person name="Wu L."/>
            <person name="Ma J."/>
        </authorList>
    </citation>
    <scope>NUCLEOTIDE SEQUENCE [LARGE SCALE GENOMIC DNA]</scope>
    <source>
        <strain evidence="5">XZYJ18</strain>
    </source>
</reference>
<evidence type="ECO:0000259" key="3">
    <source>
        <dbReference type="Pfam" id="PF09992"/>
    </source>
</evidence>
<accession>A0ABV9E150</accession>
<feature type="domain" description="Phosphodiester glycosidase" evidence="3">
    <location>
        <begin position="243"/>
        <end position="415"/>
    </location>
</feature>
<dbReference type="Pfam" id="PF09992">
    <property type="entry name" value="NAGPA"/>
    <property type="match status" value="1"/>
</dbReference>
<dbReference type="EMBL" id="JBHSFQ010000023">
    <property type="protein sequence ID" value="MFC4564324.1"/>
    <property type="molecule type" value="Genomic_DNA"/>
</dbReference>
<name>A0ABV9E150_9ACTN</name>